<organism evidence="1">
    <name type="scientific">marine sediment metagenome</name>
    <dbReference type="NCBI Taxonomy" id="412755"/>
    <lineage>
        <taxon>unclassified sequences</taxon>
        <taxon>metagenomes</taxon>
        <taxon>ecological metagenomes</taxon>
    </lineage>
</organism>
<sequence>MQLIPTIDRLARSAIYAMNEPTGFVDKTETTLSISTRTVTITPTGTSFTFWQQGKKYVKTGAENTDIADTDGIHAVYYDDGSLTSIVNPSEAQYDELMEDKVIVALVYWNSTDVDAYIFGDERHGCIMSGATHHYLHDTVGAAYQDGLTASGYVVDGTTDADLTFELTDGEFYDEDLEIEIEDGTPANWYEQQLNGGDAEIPILYRSGNPGHWTQDAATDLPYKTGGSGRMAYNSEAAGTWGQTEVTDGKWVSATLVATNDSEYPIKMIQGQSEYATKATAIEDANSEILALGNLPTKEWVVLYRFVMQTKNTYGSTPKAIIRDATDFRGSEISGTAAVASDHGALAGLADDDHSQYVLADG</sequence>
<proteinExistence type="predicted"/>
<comment type="caution">
    <text evidence="1">The sequence shown here is derived from an EMBL/GenBank/DDBJ whole genome shotgun (WGS) entry which is preliminary data.</text>
</comment>
<dbReference type="EMBL" id="BART01006818">
    <property type="protein sequence ID" value="GAG70253.1"/>
    <property type="molecule type" value="Genomic_DNA"/>
</dbReference>
<accession>X1AC17</accession>
<name>X1AC17_9ZZZZ</name>
<protein>
    <submittedName>
        <fullName evidence="1">Uncharacterized protein</fullName>
    </submittedName>
</protein>
<feature type="non-terminal residue" evidence="1">
    <location>
        <position position="362"/>
    </location>
</feature>
<evidence type="ECO:0000313" key="1">
    <source>
        <dbReference type="EMBL" id="GAG70253.1"/>
    </source>
</evidence>
<dbReference type="AlphaFoldDB" id="X1AC17"/>
<gene>
    <name evidence="1" type="ORF">S01H4_15559</name>
</gene>
<reference evidence="1" key="1">
    <citation type="journal article" date="2014" name="Front. Microbiol.">
        <title>High frequency of phylogenetically diverse reductive dehalogenase-homologous genes in deep subseafloor sedimentary metagenomes.</title>
        <authorList>
            <person name="Kawai M."/>
            <person name="Futagami T."/>
            <person name="Toyoda A."/>
            <person name="Takaki Y."/>
            <person name="Nishi S."/>
            <person name="Hori S."/>
            <person name="Arai W."/>
            <person name="Tsubouchi T."/>
            <person name="Morono Y."/>
            <person name="Uchiyama I."/>
            <person name="Ito T."/>
            <person name="Fujiyama A."/>
            <person name="Inagaki F."/>
            <person name="Takami H."/>
        </authorList>
    </citation>
    <scope>NUCLEOTIDE SEQUENCE</scope>
    <source>
        <strain evidence="1">Expedition CK06-06</strain>
    </source>
</reference>